<evidence type="ECO:0000256" key="8">
    <source>
        <dbReference type="ARBA" id="ARBA00022737"/>
    </source>
</evidence>
<feature type="binding site" evidence="16">
    <location>
        <position position="298"/>
    </location>
    <ligand>
        <name>Mg(2+)</name>
        <dbReference type="ChEBI" id="CHEBI:18420"/>
        <label>1</label>
    </ligand>
</feature>
<dbReference type="InterPro" id="IPR016185">
    <property type="entry name" value="PreATP-grasp_dom_sf"/>
</dbReference>
<dbReference type="Pfam" id="PF02142">
    <property type="entry name" value="MGS"/>
    <property type="match status" value="1"/>
</dbReference>
<feature type="binding site" evidence="16">
    <location>
        <position position="215"/>
    </location>
    <ligand>
        <name>ATP</name>
        <dbReference type="ChEBI" id="CHEBI:30616"/>
        <label>1</label>
    </ligand>
</feature>
<evidence type="ECO:0000256" key="2">
    <source>
        <dbReference type="ARBA" id="ARBA00005077"/>
    </source>
</evidence>
<comment type="similarity">
    <text evidence="3 16">Belongs to the CarB family.</text>
</comment>
<evidence type="ECO:0000256" key="15">
    <source>
        <dbReference type="ARBA" id="ARBA00048816"/>
    </source>
</evidence>
<feature type="binding site" evidence="16">
    <location>
        <position position="176"/>
    </location>
    <ligand>
        <name>ATP</name>
        <dbReference type="ChEBI" id="CHEBI:30616"/>
        <label>1</label>
    </ligand>
</feature>
<keyword evidence="12 16" id="KW-0665">Pyrimidine biosynthesis</keyword>
<dbReference type="UniPathway" id="UPA00068">
    <property type="reaction ID" value="UER00171"/>
</dbReference>
<feature type="binding site" evidence="16">
    <location>
        <position position="822"/>
    </location>
    <ligand>
        <name>Mg(2+)</name>
        <dbReference type="ChEBI" id="CHEBI:18420"/>
        <label>3</label>
    </ligand>
</feature>
<dbReference type="Gene3D" id="3.30.1490.20">
    <property type="entry name" value="ATP-grasp fold, A domain"/>
    <property type="match status" value="1"/>
</dbReference>
<comment type="caution">
    <text evidence="16">Lacks conserved residue(s) required for the propagation of feature annotation.</text>
</comment>
<comment type="catalytic activity">
    <reaction evidence="14 16">
        <text>hydrogencarbonate + NH4(+) + 2 ATP = carbamoyl phosphate + 2 ADP + phosphate + 2 H(+)</text>
        <dbReference type="Rhea" id="RHEA:18029"/>
        <dbReference type="ChEBI" id="CHEBI:15378"/>
        <dbReference type="ChEBI" id="CHEBI:17544"/>
        <dbReference type="ChEBI" id="CHEBI:28938"/>
        <dbReference type="ChEBI" id="CHEBI:30616"/>
        <dbReference type="ChEBI" id="CHEBI:43474"/>
        <dbReference type="ChEBI" id="CHEBI:58228"/>
        <dbReference type="ChEBI" id="CHEBI:456216"/>
        <dbReference type="EC" id="6.3.4.16"/>
    </reaction>
</comment>
<dbReference type="Pfam" id="PF02786">
    <property type="entry name" value="CPSase_L_D2"/>
    <property type="match status" value="2"/>
</dbReference>
<dbReference type="GO" id="GO:0006526">
    <property type="term" value="P:L-arginine biosynthetic process"/>
    <property type="evidence" value="ECO:0007669"/>
    <property type="project" value="UniProtKB-UniRule"/>
</dbReference>
<dbReference type="PANTHER" id="PTHR11405">
    <property type="entry name" value="CARBAMOYLTRANSFERASE FAMILY MEMBER"/>
    <property type="match status" value="1"/>
</dbReference>
<keyword evidence="13" id="KW-0464">Manganese</keyword>
<gene>
    <name evidence="16 19" type="primary">carB</name>
    <name evidence="19" type="ORF">N784_16165</name>
</gene>
<feature type="binding site" evidence="16">
    <location>
        <position position="284"/>
    </location>
    <ligand>
        <name>Mg(2+)</name>
        <dbReference type="ChEBI" id="CHEBI:18420"/>
        <label>1</label>
    </ligand>
</feature>
<dbReference type="GO" id="GO:0005524">
    <property type="term" value="F:ATP binding"/>
    <property type="evidence" value="ECO:0007669"/>
    <property type="project" value="UniProtKB-UniRule"/>
</dbReference>
<comment type="domain">
    <text evidence="16">The large subunit is composed of 2 ATP-grasp domains that are involved in binding the 2 ATP molecules needed for carbamoyl phosphate synthesis. The N-terminal ATP-grasp domain (referred to as the carboxyphosphate synthetic component) catalyzes the ATP-dependent phosphorylation of hydrogencarbonate to carboxyphosphate and the subsequent nucleophilic attack by ammonia to form a carbamate intermediate. The C-terminal ATP-grasp domain (referred to as the carbamoyl phosphate synthetic component) then catalyzes the phosphorylation of carbamate with the second ATP to form the end product carbamoyl phosphate. The reactive and unstable enzyme intermediates are sequentially channeled from one active site to the next through the interior of the protein over a distance of at least 96 A.</text>
</comment>
<keyword evidence="11" id="KW-0460">Magnesium</keyword>
<comment type="catalytic activity">
    <reaction evidence="15 16">
        <text>hydrogencarbonate + L-glutamine + 2 ATP + H2O = carbamoyl phosphate + L-glutamate + 2 ADP + phosphate + 2 H(+)</text>
        <dbReference type="Rhea" id="RHEA:18633"/>
        <dbReference type="ChEBI" id="CHEBI:15377"/>
        <dbReference type="ChEBI" id="CHEBI:15378"/>
        <dbReference type="ChEBI" id="CHEBI:17544"/>
        <dbReference type="ChEBI" id="CHEBI:29985"/>
        <dbReference type="ChEBI" id="CHEBI:30616"/>
        <dbReference type="ChEBI" id="CHEBI:43474"/>
        <dbReference type="ChEBI" id="CHEBI:58228"/>
        <dbReference type="ChEBI" id="CHEBI:58359"/>
        <dbReference type="ChEBI" id="CHEBI:456216"/>
        <dbReference type="EC" id="6.3.5.5"/>
    </reaction>
</comment>
<feature type="binding site" evidence="16">
    <location>
        <position position="175"/>
    </location>
    <ligand>
        <name>ATP</name>
        <dbReference type="ChEBI" id="CHEBI:30616"/>
        <label>1</label>
    </ligand>
</feature>
<dbReference type="Pfam" id="PF02787">
    <property type="entry name" value="CPSase_L_D3"/>
    <property type="match status" value="1"/>
</dbReference>
<dbReference type="PANTHER" id="PTHR11405:SF53">
    <property type="entry name" value="CARBAMOYL-PHOSPHATE SYNTHASE [AMMONIA], MITOCHONDRIAL"/>
    <property type="match status" value="1"/>
</dbReference>
<keyword evidence="5 16" id="KW-0436">Ligase</keyword>
<dbReference type="OrthoDB" id="9804197at2"/>
<dbReference type="InterPro" id="IPR036914">
    <property type="entry name" value="MGS-like_dom_sf"/>
</dbReference>
<comment type="subunit">
    <text evidence="16">Composed of two chains; the small (or glutamine) chain promotes the hydrolysis of glutamine to ammonia, which is used by the large (or ammonia) chain to synthesize carbamoyl phosphate. Tetramer of heterodimers (alpha,beta)4.</text>
</comment>
<feature type="binding site" evidence="16">
    <location>
        <position position="779"/>
    </location>
    <ligand>
        <name>ATP</name>
        <dbReference type="ChEBI" id="CHEBI:30616"/>
        <label>2</label>
    </ligand>
</feature>
<dbReference type="GO" id="GO:0044205">
    <property type="term" value="P:'de novo' UMP biosynthetic process"/>
    <property type="evidence" value="ECO:0007669"/>
    <property type="project" value="UniProtKB-UniRule"/>
</dbReference>
<name>A0A0A5G257_9BACI</name>
<dbReference type="NCBIfam" id="TIGR01369">
    <property type="entry name" value="CPSaseII_lrg"/>
    <property type="match status" value="1"/>
</dbReference>
<dbReference type="HAMAP" id="MF_01210_B">
    <property type="entry name" value="CPSase_L_chain_B"/>
    <property type="match status" value="1"/>
</dbReference>
<comment type="cofactor">
    <cofactor evidence="1">
        <name>Mn(2+)</name>
        <dbReference type="ChEBI" id="CHEBI:29035"/>
    </cofactor>
</comment>
<dbReference type="GO" id="GO:0004087">
    <property type="term" value="F:carbamoyl-phosphate synthase (ammonia) activity"/>
    <property type="evidence" value="ECO:0007669"/>
    <property type="project" value="UniProtKB-EC"/>
</dbReference>
<feature type="binding site" evidence="16">
    <location>
        <position position="836"/>
    </location>
    <ligand>
        <name>Mg(2+)</name>
        <dbReference type="ChEBI" id="CHEBI:18420"/>
        <label>4</label>
    </ligand>
</feature>
<dbReference type="GO" id="GO:0046872">
    <property type="term" value="F:metal ion binding"/>
    <property type="evidence" value="ECO:0007669"/>
    <property type="project" value="UniProtKB-KW"/>
</dbReference>
<dbReference type="GO" id="GO:0006541">
    <property type="term" value="P:glutamine metabolic process"/>
    <property type="evidence" value="ECO:0007669"/>
    <property type="project" value="TreeGrafter"/>
</dbReference>
<evidence type="ECO:0000313" key="19">
    <source>
        <dbReference type="EMBL" id="KGX87181.1"/>
    </source>
</evidence>
<feature type="domain" description="ATP-grasp" evidence="17">
    <location>
        <begin position="133"/>
        <end position="327"/>
    </location>
</feature>
<feature type="binding site" evidence="16">
    <location>
        <position position="822"/>
    </location>
    <ligand>
        <name>ATP</name>
        <dbReference type="ChEBI" id="CHEBI:30616"/>
        <label>2</label>
    </ligand>
</feature>
<evidence type="ECO:0000259" key="17">
    <source>
        <dbReference type="PROSITE" id="PS50975"/>
    </source>
</evidence>
<evidence type="ECO:0000256" key="3">
    <source>
        <dbReference type="ARBA" id="ARBA00009799"/>
    </source>
</evidence>
<dbReference type="InterPro" id="IPR005480">
    <property type="entry name" value="CPSase_lsu_oligo"/>
</dbReference>
<feature type="binding site" evidence="16">
    <location>
        <position position="836"/>
    </location>
    <ligand>
        <name>Mn(2+)</name>
        <dbReference type="ChEBI" id="CHEBI:29035"/>
        <label>4</label>
    </ligand>
</feature>
<keyword evidence="8 16" id="KW-0677">Repeat</keyword>
<dbReference type="eggNOG" id="COG0458">
    <property type="taxonomic scope" value="Bacteria"/>
</dbReference>
<evidence type="ECO:0000256" key="9">
    <source>
        <dbReference type="ARBA" id="ARBA00022741"/>
    </source>
</evidence>
<feature type="binding site" evidence="16">
    <location>
        <position position="748"/>
    </location>
    <ligand>
        <name>ATP</name>
        <dbReference type="ChEBI" id="CHEBI:30616"/>
        <label>2</label>
    </ligand>
</feature>
<feature type="binding site" evidence="16">
    <location>
        <position position="822"/>
    </location>
    <ligand>
        <name>Mn(2+)</name>
        <dbReference type="ChEBI" id="CHEBI:29035"/>
        <label>3</label>
    </ligand>
</feature>
<protein>
    <recommendedName>
        <fullName evidence="16">Carbamoyl phosphate synthase large chain</fullName>
        <ecNumber evidence="16">6.3.4.16</ecNumber>
        <ecNumber evidence="16">6.3.5.5</ecNumber>
    </recommendedName>
    <alternativeName>
        <fullName evidence="16">Carbamoyl phosphate synthetase ammonia chain</fullName>
    </alternativeName>
</protein>
<evidence type="ECO:0000256" key="14">
    <source>
        <dbReference type="ARBA" id="ARBA00047359"/>
    </source>
</evidence>
<feature type="region of interest" description="Carboxyphosphate synthetic domain" evidence="16">
    <location>
        <begin position="1"/>
        <end position="401"/>
    </location>
</feature>
<evidence type="ECO:0000256" key="10">
    <source>
        <dbReference type="ARBA" id="ARBA00022840"/>
    </source>
</evidence>
<comment type="caution">
    <text evidence="19">The sequence shown here is derived from an EMBL/GenBank/DDBJ whole genome shotgun (WGS) entry which is preliminary data.</text>
</comment>
<feature type="domain" description="ATP-grasp" evidence="17">
    <location>
        <begin position="672"/>
        <end position="863"/>
    </location>
</feature>
<dbReference type="AlphaFoldDB" id="A0A0A5G257"/>
<evidence type="ECO:0000256" key="7">
    <source>
        <dbReference type="ARBA" id="ARBA00022723"/>
    </source>
</evidence>
<dbReference type="Gene3D" id="1.10.1030.10">
    <property type="entry name" value="Carbamoyl-phosphate synthetase, large subunit oligomerisation domain"/>
    <property type="match status" value="1"/>
</dbReference>
<dbReference type="Gene3D" id="3.40.50.1380">
    <property type="entry name" value="Methylglyoxal synthase-like domain"/>
    <property type="match status" value="1"/>
</dbReference>
<evidence type="ECO:0000256" key="12">
    <source>
        <dbReference type="ARBA" id="ARBA00022975"/>
    </source>
</evidence>
<dbReference type="InterPro" id="IPR013815">
    <property type="entry name" value="ATP_grasp_subdomain_1"/>
</dbReference>
<feature type="binding site" evidence="16">
    <location>
        <position position="298"/>
    </location>
    <ligand>
        <name>ATP</name>
        <dbReference type="ChEBI" id="CHEBI:30616"/>
        <label>1</label>
    </ligand>
</feature>
<dbReference type="EMBL" id="AVPG01000008">
    <property type="protein sequence ID" value="KGX87181.1"/>
    <property type="molecule type" value="Genomic_DNA"/>
</dbReference>
<feature type="domain" description="MGS-like" evidence="18">
    <location>
        <begin position="928"/>
        <end position="1066"/>
    </location>
</feature>
<keyword evidence="20" id="KW-1185">Reference proteome</keyword>
<feature type="binding site" evidence="16">
    <location>
        <position position="834"/>
    </location>
    <ligand>
        <name>Mg(2+)</name>
        <dbReference type="ChEBI" id="CHEBI:18420"/>
        <label>3</label>
    </ligand>
</feature>
<feature type="binding site" evidence="16">
    <location>
        <position position="208"/>
    </location>
    <ligand>
        <name>ATP</name>
        <dbReference type="ChEBI" id="CHEBI:30616"/>
        <label>1</label>
    </ligand>
</feature>
<dbReference type="FunFam" id="3.40.50.20:FF:000001">
    <property type="entry name" value="Carbamoyl-phosphate synthase large chain"/>
    <property type="match status" value="2"/>
</dbReference>
<feature type="binding site" evidence="16">
    <location>
        <position position="298"/>
    </location>
    <ligand>
        <name>Mg(2+)</name>
        <dbReference type="ChEBI" id="CHEBI:18420"/>
        <label>2</label>
    </ligand>
</feature>
<dbReference type="RefSeq" id="WP_036833658.1">
    <property type="nucleotide sequence ID" value="NZ_AVPG01000008.1"/>
</dbReference>
<feature type="binding site" evidence="16">
    <location>
        <position position="781"/>
    </location>
    <ligand>
        <name>ATP</name>
        <dbReference type="ChEBI" id="CHEBI:30616"/>
        <label>2</label>
    </ligand>
</feature>
<feature type="binding site" evidence="16">
    <location>
        <position position="169"/>
    </location>
    <ligand>
        <name>ATP</name>
        <dbReference type="ChEBI" id="CHEBI:30616"/>
        <label>1</label>
    </ligand>
</feature>
<accession>A0A0A5G257</accession>
<feature type="binding site" evidence="16">
    <location>
        <position position="834"/>
    </location>
    <ligand>
        <name>ATP</name>
        <dbReference type="ChEBI" id="CHEBI:30616"/>
        <label>2</label>
    </ligand>
</feature>
<sequence>MPLRNDLQKVLIIGSGPIQIGQGAEFDYSGTQACLALKEDGIEVVLVNNNPATMMTDEMIANRVYMEPPTVQVVEKIIAKERPDGIIGTLGGQTGLNLTMELAEKGILAAYDVEVLGTPLHAIKQGEDRQLFRQLMLDIGEPIPESAIVTTVEEAMRFASTTCYPVIVRPAYTLGGEGGGVAYSDQELQEIARRGLQLSPVNQILVEKSMLGWKEIEYEVMRDRNGTTIIVCNMENVDPVGIHTGDSIVVAPSQTLTGEQYKLLRNASIKTIQALGIVGGCNIQFGLDPYSDTYNVIEVNPRVSRSSALASKATGYPIARMATKCAIGYHLDEIPNPITEKTYAAFEPALDYVVVKMPRFPFDKFPEGDRHLGTQMKATGEVMAIDRSFEGALNKAIRSLETNQYSITSNRYQALSEEDLVHCIQHPTDERLFLVGEALERGYSVEQMHEITNVDHWFLTKIAAIVHLERLFRQQTELSKSLLTQAKRYNVSEAFIAHCYGIELKDMRAICYANDLRIAYKQVDTCAGEFAAVTPYYYSTWNGYDEVEGSIGKKVLVIGSGPIRIGQGVEFDYCSVHATLALKQAGYTAIVMNNNPETVSTDYTVADRLYFEPLALEDVLAVIDKEQIKHVLIQFGGQTAINLANGLKQHGVNLLGTTLEGIEAVENRDSFFHLLKRLHIPFIHGETAKNAQQILRAAKKIQFPVIVRPSNVIGGQSMFIFHSEAELMAHAQSWQASYTQMWPLIMDEYKAGKECEVDAICDGENVLIPGIMEHMERAGVHSGDSIAIYPAVTLSQQQQTTIVDYTKQIAQAIGAKGLINIQFVIEGHTVYVLEVNPRSSRTVPMMSKVTKVPIMELAVNAQLGVSLTDSAYGIDLMPEVPFYSVKAPTFSGNKLPLVDHALGPEMKSTGEGLGVGTSVSEAMQKALYQLSLIPNSPIFCSISNDHKQASLSVIKQLHQIGIQFYATPNTAAFLQNHGIEAKVVPKHIAKIENMMKENLFQAVWCTPSQGRKKERFGFQLRALATKYRVTTFTHPDTLAYLSYVLEQQDLTVSTVSELHASIPTIS</sequence>
<feature type="binding site" evidence="16">
    <location>
        <position position="298"/>
    </location>
    <ligand>
        <name>Mn(2+)</name>
        <dbReference type="ChEBI" id="CHEBI:29035"/>
        <label>2</label>
    </ligand>
</feature>
<dbReference type="PROSITE" id="PS00867">
    <property type="entry name" value="CPSASE_2"/>
    <property type="match status" value="2"/>
</dbReference>
<dbReference type="GO" id="GO:0005737">
    <property type="term" value="C:cytoplasm"/>
    <property type="evidence" value="ECO:0007669"/>
    <property type="project" value="TreeGrafter"/>
</dbReference>
<dbReference type="STRING" id="1385512.N784_16165"/>
<keyword evidence="6 16" id="KW-0028">Amino-acid biosynthesis</keyword>
<feature type="binding site" evidence="16">
    <location>
        <position position="708"/>
    </location>
    <ligand>
        <name>ATP</name>
        <dbReference type="ChEBI" id="CHEBI:30616"/>
        <label>2</label>
    </ligand>
</feature>
<feature type="binding site" evidence="16">
    <location>
        <position position="834"/>
    </location>
    <ligand>
        <name>Mn(2+)</name>
        <dbReference type="ChEBI" id="CHEBI:29035"/>
        <label>4</label>
    </ligand>
</feature>
<dbReference type="SUPFAM" id="SSF52335">
    <property type="entry name" value="Methylglyoxal synthase-like"/>
    <property type="match status" value="1"/>
</dbReference>
<evidence type="ECO:0000256" key="11">
    <source>
        <dbReference type="ARBA" id="ARBA00022842"/>
    </source>
</evidence>
<dbReference type="SMART" id="SM01096">
    <property type="entry name" value="CPSase_L_D3"/>
    <property type="match status" value="1"/>
</dbReference>
<dbReference type="SMART" id="SM00851">
    <property type="entry name" value="MGS"/>
    <property type="match status" value="1"/>
</dbReference>
<comment type="pathway">
    <text evidence="16">Pyrimidine metabolism; UMP biosynthesis via de novo pathway; (S)-dihydroorotate from bicarbonate: step 1/3.</text>
</comment>
<feature type="binding site" evidence="16">
    <location>
        <position position="241"/>
    </location>
    <ligand>
        <name>ATP</name>
        <dbReference type="ChEBI" id="CHEBI:30616"/>
        <label>1</label>
    </ligand>
</feature>
<dbReference type="GO" id="GO:0004088">
    <property type="term" value="F:carbamoyl-phosphate synthase (glutamine-hydrolyzing) activity"/>
    <property type="evidence" value="ECO:0007669"/>
    <property type="project" value="UniProtKB-UniRule"/>
</dbReference>
<comment type="pathway">
    <text evidence="2 16">Amino-acid biosynthesis; L-arginine biosynthesis; carbamoyl phosphate from bicarbonate: step 1/1.</text>
</comment>
<keyword evidence="4 16" id="KW-0055">Arginine biosynthesis</keyword>
<feature type="binding site" evidence="16">
    <location>
        <position position="284"/>
    </location>
    <ligand>
        <name>ATP</name>
        <dbReference type="ChEBI" id="CHEBI:30616"/>
        <label>1</label>
    </ligand>
</feature>
<keyword evidence="9 16" id="KW-0547">Nucleotide-binding</keyword>
<keyword evidence="10 16" id="KW-0067">ATP-binding</keyword>
<feature type="binding site" evidence="16">
    <location>
        <position position="298"/>
    </location>
    <ligand>
        <name>Mn(2+)</name>
        <dbReference type="ChEBI" id="CHEBI:29035"/>
        <label>1</label>
    </ligand>
</feature>
<dbReference type="NCBIfam" id="NF009455">
    <property type="entry name" value="PRK12815.1"/>
    <property type="match status" value="1"/>
</dbReference>
<dbReference type="FunFam" id="3.30.470.20:FF:000026">
    <property type="entry name" value="Carbamoyl-phosphate synthase large chain"/>
    <property type="match status" value="1"/>
</dbReference>
<reference evidence="19 20" key="1">
    <citation type="submission" date="2013-08" db="EMBL/GenBank/DDBJ databases">
        <authorList>
            <person name="Huang J."/>
            <person name="Wang G."/>
        </authorList>
    </citation>
    <scope>NUCLEOTIDE SEQUENCE [LARGE SCALE GENOMIC DNA]</scope>
    <source>
        <strain evidence="19 20">JSM 072002</strain>
    </source>
</reference>
<dbReference type="SUPFAM" id="SSF48108">
    <property type="entry name" value="Carbamoyl phosphate synthetase, large subunit connection domain"/>
    <property type="match status" value="1"/>
</dbReference>
<dbReference type="PROSITE" id="PS50975">
    <property type="entry name" value="ATP_GRASP"/>
    <property type="match status" value="2"/>
</dbReference>
<comment type="function">
    <text evidence="16">Large subunit of the glutamine-dependent carbamoyl phosphate synthetase (CPSase). CPSase catalyzes the formation of carbamoyl phosphate from the ammonia moiety of glutamine, carbonate, and phosphate donated by ATP, constituting the first step of 2 biosynthetic pathways, one leading to arginine and/or urea and the other to pyrimidine nucleotides. The large subunit (synthetase) binds the substrates ammonia (free or transferred from glutamine from the small subunit), hydrogencarbonate and ATP and carries out an ATP-coupled ligase reaction, activating hydrogencarbonate by forming carboxy phosphate which reacts with ammonia to form carbamoyl phosphate.</text>
</comment>
<feature type="binding site" evidence="16">
    <location>
        <position position="300"/>
    </location>
    <ligand>
        <name>Mg(2+)</name>
        <dbReference type="ChEBI" id="CHEBI:18420"/>
        <label>2</label>
    </ligand>
</feature>
<feature type="region of interest" description="Allosteric domain" evidence="16">
    <location>
        <begin position="932"/>
        <end position="1066"/>
    </location>
</feature>
<evidence type="ECO:0000256" key="1">
    <source>
        <dbReference type="ARBA" id="ARBA00001936"/>
    </source>
</evidence>
<dbReference type="Gene3D" id="3.30.470.20">
    <property type="entry name" value="ATP-grasp fold, B domain"/>
    <property type="match status" value="2"/>
</dbReference>
<dbReference type="PRINTS" id="PR00098">
    <property type="entry name" value="CPSASE"/>
</dbReference>
<feature type="binding site" evidence="16">
    <location>
        <position position="834"/>
    </location>
    <ligand>
        <name>Mn(2+)</name>
        <dbReference type="ChEBI" id="CHEBI:29035"/>
        <label>3</label>
    </ligand>
</feature>
<dbReference type="InterPro" id="IPR005479">
    <property type="entry name" value="CPAse_ATP-bd"/>
</dbReference>
<feature type="binding site" evidence="16">
    <location>
        <position position="754"/>
    </location>
    <ligand>
        <name>ATP</name>
        <dbReference type="ChEBI" id="CHEBI:30616"/>
        <label>2</label>
    </ligand>
</feature>
<evidence type="ECO:0000259" key="18">
    <source>
        <dbReference type="PROSITE" id="PS51855"/>
    </source>
</evidence>
<dbReference type="FunFam" id="3.30.470.20:FF:000001">
    <property type="entry name" value="Carbamoyl-phosphate synthase large chain"/>
    <property type="match status" value="1"/>
</dbReference>
<proteinExistence type="inferred from homology"/>
<feature type="binding site" evidence="16">
    <location>
        <position position="284"/>
    </location>
    <ligand>
        <name>Mn(2+)</name>
        <dbReference type="ChEBI" id="CHEBI:29035"/>
        <label>1</label>
    </ligand>
</feature>
<dbReference type="Pfam" id="PF25596">
    <property type="entry name" value="CPSase_L_D1"/>
    <property type="match status" value="2"/>
</dbReference>
<feature type="binding site" evidence="16">
    <location>
        <position position="129"/>
    </location>
    <ligand>
        <name>ATP</name>
        <dbReference type="ChEBI" id="CHEBI:30616"/>
        <label>1</label>
    </ligand>
</feature>
<evidence type="ECO:0000256" key="16">
    <source>
        <dbReference type="HAMAP-Rule" id="MF_01210"/>
    </source>
</evidence>
<feature type="binding site" evidence="16">
    <location>
        <position position="243"/>
    </location>
    <ligand>
        <name>ATP</name>
        <dbReference type="ChEBI" id="CHEBI:30616"/>
        <label>1</label>
    </ligand>
</feature>
<evidence type="ECO:0000256" key="5">
    <source>
        <dbReference type="ARBA" id="ARBA00022598"/>
    </source>
</evidence>
<evidence type="ECO:0000256" key="6">
    <source>
        <dbReference type="ARBA" id="ARBA00022605"/>
    </source>
</evidence>
<dbReference type="UniPathway" id="UPA00070">
    <property type="reaction ID" value="UER00115"/>
</dbReference>
<evidence type="ECO:0000256" key="4">
    <source>
        <dbReference type="ARBA" id="ARBA00022571"/>
    </source>
</evidence>
<feature type="binding site" evidence="16">
    <location>
        <position position="782"/>
    </location>
    <ligand>
        <name>ATP</name>
        <dbReference type="ChEBI" id="CHEBI:30616"/>
        <label>2</label>
    </ligand>
</feature>
<dbReference type="InterPro" id="IPR011607">
    <property type="entry name" value="MGS-like_dom"/>
</dbReference>
<evidence type="ECO:0000313" key="20">
    <source>
        <dbReference type="Proteomes" id="UP000030401"/>
    </source>
</evidence>
<comment type="cofactor">
    <cofactor evidence="16">
        <name>Mg(2+)</name>
        <dbReference type="ChEBI" id="CHEBI:18420"/>
    </cofactor>
    <cofactor evidence="16">
        <name>Mn(2+)</name>
        <dbReference type="ChEBI" id="CHEBI:29035"/>
    </cofactor>
    <text evidence="16">Binds 4 Mg(2+) or Mn(2+) ions per subunit.</text>
</comment>
<dbReference type="Gene3D" id="3.40.50.20">
    <property type="match status" value="2"/>
</dbReference>
<feature type="binding site" evidence="16">
    <location>
        <position position="834"/>
    </location>
    <ligand>
        <name>Mg(2+)</name>
        <dbReference type="ChEBI" id="CHEBI:18420"/>
        <label>4</label>
    </ligand>
</feature>
<dbReference type="EC" id="6.3.4.16" evidence="16"/>
<dbReference type="InterPro" id="IPR006275">
    <property type="entry name" value="CPSase_lsu"/>
</dbReference>
<evidence type="ECO:0000256" key="13">
    <source>
        <dbReference type="ARBA" id="ARBA00023211"/>
    </source>
</evidence>
<feature type="binding site" evidence="16">
    <location>
        <position position="300"/>
    </location>
    <ligand>
        <name>Mn(2+)</name>
        <dbReference type="ChEBI" id="CHEBI:29035"/>
        <label>2</label>
    </ligand>
</feature>
<dbReference type="PROSITE" id="PS51855">
    <property type="entry name" value="MGS"/>
    <property type="match status" value="1"/>
</dbReference>
<dbReference type="Proteomes" id="UP000030401">
    <property type="component" value="Unassembled WGS sequence"/>
</dbReference>
<dbReference type="InterPro" id="IPR011761">
    <property type="entry name" value="ATP-grasp"/>
</dbReference>
<dbReference type="SUPFAM" id="SSF52440">
    <property type="entry name" value="PreATP-grasp domain"/>
    <property type="match status" value="2"/>
</dbReference>
<feature type="binding site" evidence="16">
    <location>
        <position position="780"/>
    </location>
    <ligand>
        <name>ATP</name>
        <dbReference type="ChEBI" id="CHEBI:30616"/>
        <label>2</label>
    </ligand>
</feature>
<organism evidence="19 20">
    <name type="scientific">Pontibacillus litoralis JSM 072002</name>
    <dbReference type="NCBI Taxonomy" id="1385512"/>
    <lineage>
        <taxon>Bacteria</taxon>
        <taxon>Bacillati</taxon>
        <taxon>Bacillota</taxon>
        <taxon>Bacilli</taxon>
        <taxon>Bacillales</taxon>
        <taxon>Bacillaceae</taxon>
        <taxon>Pontibacillus</taxon>
    </lineage>
</organism>
<dbReference type="InterPro" id="IPR005483">
    <property type="entry name" value="CPSase_dom"/>
</dbReference>
<dbReference type="SUPFAM" id="SSF56059">
    <property type="entry name" value="Glutathione synthetase ATP-binding domain-like"/>
    <property type="match status" value="2"/>
</dbReference>
<dbReference type="NCBIfam" id="NF003671">
    <property type="entry name" value="PRK05294.1"/>
    <property type="match status" value="1"/>
</dbReference>
<dbReference type="InterPro" id="IPR036897">
    <property type="entry name" value="CarbamoylP_synth_lsu_oligo_sf"/>
</dbReference>
<dbReference type="EC" id="6.3.5.5" evidence="16"/>
<dbReference type="InterPro" id="IPR058047">
    <property type="entry name" value="CPSase_preATP-grasp"/>
</dbReference>
<dbReference type="PROSITE" id="PS00866">
    <property type="entry name" value="CPSASE_1"/>
    <property type="match status" value="1"/>
</dbReference>
<keyword evidence="7" id="KW-0479">Metal-binding</keyword>
<dbReference type="FunFam" id="1.10.1030.10:FF:000002">
    <property type="entry name" value="Carbamoyl-phosphate synthase large chain"/>
    <property type="match status" value="1"/>
</dbReference>
<feature type="binding site" evidence="16">
    <location>
        <position position="242"/>
    </location>
    <ligand>
        <name>ATP</name>
        <dbReference type="ChEBI" id="CHEBI:30616"/>
        <label>1</label>
    </ligand>
</feature>